<dbReference type="InterPro" id="IPR003439">
    <property type="entry name" value="ABC_transporter-like_ATP-bd"/>
</dbReference>
<protein>
    <submittedName>
        <fullName evidence="5">ABC transporter A family member 12</fullName>
    </submittedName>
</protein>
<dbReference type="SUPFAM" id="SSF52540">
    <property type="entry name" value="P-loop containing nucleoside triphosphate hydrolases"/>
    <property type="match status" value="1"/>
</dbReference>
<evidence type="ECO:0000256" key="2">
    <source>
        <dbReference type="ARBA" id="ARBA00022737"/>
    </source>
</evidence>
<dbReference type="GO" id="GO:0140359">
    <property type="term" value="F:ABC-type transporter activity"/>
    <property type="evidence" value="ECO:0007669"/>
    <property type="project" value="InterPro"/>
</dbReference>
<proteinExistence type="predicted"/>
<sequence>MIVRSVAQTLNSEQNYLMCSNKNASDIFNIPINNYSKEKLPMVQGIEAPNLPKDKTVYHLNHYLLPMSIIDTDISKSGALSITDRSPSCVWQFEHSSSFSSPYEISPNISDALRRDSTMKPDPAGGWFNVKFLQKNFLKLLSNQKSQFVLVRDSTKNNAGSRVERPLLVLNAPEGSNLSGTIIPDIESIYSYVMLEDVKSSLDLRLLNQIKTNFFMDVSQDKEAENAIVINGLKPVPWFDNIGAENSGPSIDDTIKAYILSSKDSVITTKRQIEDYVKEAQASRAKKLSQVEVLFKYYEKLAPIINKMPWGALLMDKIDPENSEWQYTMQFGEDRDISILGLFPSLMDRLITQHTQLTNAFLRTSLKDPSAMLSHGLRAMPQFFDNSLQIPIGGFVGAILYPFGVSFLIPIFVMILVKEKESKIMIMMRMNGIRTFVVINTTVNMQSLDNMSFMYLLWPPFAMYRALYLLNISSMSLEKSPYQLSDLKPHDGVFNCFMALVVASVIYLLLTVYFGNVLSQGYGIKRPWYFFLRPFNKRRTLPGCGDRNTEIDLDKEDEDVKNERLNVEENLYCQSSPLVLHNVQKRYKSGKYAIKNVTMAVESDCILGLLGPNGAGKTTLISMLSGLHSMTSGSAKLDGYDVGSFSSEIYFSFGICPQHDILWEDLTVTDHLYFYARLKGIEPSEENDHVNLLLNNTMLYKVKEKLVRHLSGGQRRMLSLVISFIGNPRVIFLDEPTVSILSVILYL</sequence>
<keyword evidence="1" id="KW-0813">Transport</keyword>
<dbReference type="Gene3D" id="3.40.50.300">
    <property type="entry name" value="P-loop containing nucleotide triphosphate hydrolases"/>
    <property type="match status" value="1"/>
</dbReference>
<dbReference type="EMBL" id="LSSK01000306">
    <property type="protein sequence ID" value="OMH83810.1"/>
    <property type="molecule type" value="Genomic_DNA"/>
</dbReference>
<dbReference type="AlphaFoldDB" id="A0A1R1PS49"/>
<evidence type="ECO:0000256" key="3">
    <source>
        <dbReference type="SAM" id="Phobius"/>
    </source>
</evidence>
<dbReference type="Pfam" id="PF00005">
    <property type="entry name" value="ABC_tran"/>
    <property type="match status" value="1"/>
</dbReference>
<dbReference type="PANTHER" id="PTHR19229">
    <property type="entry name" value="ATP-BINDING CASSETTE TRANSPORTER SUBFAMILY A ABCA"/>
    <property type="match status" value="1"/>
</dbReference>
<feature type="transmembrane region" description="Helical" evidence="3">
    <location>
        <begin position="392"/>
        <end position="417"/>
    </location>
</feature>
<feature type="transmembrane region" description="Helical" evidence="3">
    <location>
        <begin position="492"/>
        <end position="518"/>
    </location>
</feature>
<dbReference type="GO" id="GO:0005524">
    <property type="term" value="F:ATP binding"/>
    <property type="evidence" value="ECO:0007669"/>
    <property type="project" value="InterPro"/>
</dbReference>
<dbReference type="OrthoDB" id="8061355at2759"/>
<comment type="caution">
    <text evidence="5">The sequence shown here is derived from an EMBL/GenBank/DDBJ whole genome shotgun (WGS) entry which is preliminary data.</text>
</comment>
<evidence type="ECO:0000259" key="4">
    <source>
        <dbReference type="Pfam" id="PF00005"/>
    </source>
</evidence>
<dbReference type="Proteomes" id="UP000188320">
    <property type="component" value="Unassembled WGS sequence"/>
</dbReference>
<dbReference type="InterPro" id="IPR017871">
    <property type="entry name" value="ABC_transporter-like_CS"/>
</dbReference>
<dbReference type="GO" id="GO:0016020">
    <property type="term" value="C:membrane"/>
    <property type="evidence" value="ECO:0007669"/>
    <property type="project" value="InterPro"/>
</dbReference>
<name>A0A1R1PS49_ZANCU</name>
<organism evidence="5 6">
    <name type="scientific">Zancudomyces culisetae</name>
    <name type="common">Gut fungus</name>
    <name type="synonym">Smittium culisetae</name>
    <dbReference type="NCBI Taxonomy" id="1213189"/>
    <lineage>
        <taxon>Eukaryota</taxon>
        <taxon>Fungi</taxon>
        <taxon>Fungi incertae sedis</taxon>
        <taxon>Zoopagomycota</taxon>
        <taxon>Kickxellomycotina</taxon>
        <taxon>Harpellomycetes</taxon>
        <taxon>Harpellales</taxon>
        <taxon>Legeriomycetaceae</taxon>
        <taxon>Zancudomyces</taxon>
    </lineage>
</organism>
<evidence type="ECO:0000256" key="1">
    <source>
        <dbReference type="ARBA" id="ARBA00022448"/>
    </source>
</evidence>
<accession>A0A1R1PS49</accession>
<dbReference type="PANTHER" id="PTHR19229:SF36">
    <property type="entry name" value="ATP-BINDING CASSETTE SUB-FAMILY A MEMBER 2"/>
    <property type="match status" value="1"/>
</dbReference>
<keyword evidence="3" id="KW-0812">Transmembrane</keyword>
<dbReference type="GO" id="GO:0016887">
    <property type="term" value="F:ATP hydrolysis activity"/>
    <property type="evidence" value="ECO:0007669"/>
    <property type="project" value="InterPro"/>
</dbReference>
<gene>
    <name evidence="5" type="ORF">AX774_g2679</name>
</gene>
<dbReference type="PROSITE" id="PS00211">
    <property type="entry name" value="ABC_TRANSPORTER_1"/>
    <property type="match status" value="1"/>
</dbReference>
<feature type="domain" description="ABC transporter" evidence="4">
    <location>
        <begin position="595"/>
        <end position="737"/>
    </location>
</feature>
<evidence type="ECO:0000313" key="6">
    <source>
        <dbReference type="Proteomes" id="UP000188320"/>
    </source>
</evidence>
<keyword evidence="2" id="KW-0677">Repeat</keyword>
<keyword evidence="6" id="KW-1185">Reference proteome</keyword>
<dbReference type="InterPro" id="IPR027417">
    <property type="entry name" value="P-loop_NTPase"/>
</dbReference>
<keyword evidence="3" id="KW-0472">Membrane</keyword>
<dbReference type="InterPro" id="IPR026082">
    <property type="entry name" value="ABCA"/>
</dbReference>
<evidence type="ECO:0000313" key="5">
    <source>
        <dbReference type="EMBL" id="OMH83810.1"/>
    </source>
</evidence>
<keyword evidence="3" id="KW-1133">Transmembrane helix</keyword>
<reference evidence="6" key="1">
    <citation type="submission" date="2017-01" db="EMBL/GenBank/DDBJ databases">
        <authorList>
            <person name="Wang Y."/>
            <person name="White M."/>
            <person name="Kvist S."/>
            <person name="Moncalvo J.-M."/>
        </authorList>
    </citation>
    <scope>NUCLEOTIDE SEQUENCE [LARGE SCALE GENOMIC DNA]</scope>
    <source>
        <strain evidence="6">COL-18-3</strain>
    </source>
</reference>
<dbReference type="GO" id="GO:0005319">
    <property type="term" value="F:lipid transporter activity"/>
    <property type="evidence" value="ECO:0007669"/>
    <property type="project" value="TreeGrafter"/>
</dbReference>